<name>X0TLH4_9ZZZZ</name>
<evidence type="ECO:0000259" key="1">
    <source>
        <dbReference type="Pfam" id="PF02811"/>
    </source>
</evidence>
<dbReference type="AlphaFoldDB" id="X0TLH4"/>
<dbReference type="Gene3D" id="3.20.20.140">
    <property type="entry name" value="Metal-dependent hydrolases"/>
    <property type="match status" value="1"/>
</dbReference>
<dbReference type="EMBL" id="BARS01019757">
    <property type="protein sequence ID" value="GAF94418.1"/>
    <property type="molecule type" value="Genomic_DNA"/>
</dbReference>
<dbReference type="InterPro" id="IPR016195">
    <property type="entry name" value="Pol/histidinol_Pase-like"/>
</dbReference>
<feature type="non-terminal residue" evidence="2">
    <location>
        <position position="63"/>
    </location>
</feature>
<dbReference type="CDD" id="cd07432">
    <property type="entry name" value="PHP_HisPPase"/>
    <property type="match status" value="1"/>
</dbReference>
<comment type="caution">
    <text evidence="2">The sequence shown here is derived from an EMBL/GenBank/DDBJ whole genome shotgun (WGS) entry which is preliminary data.</text>
</comment>
<evidence type="ECO:0000313" key="2">
    <source>
        <dbReference type="EMBL" id="GAF94418.1"/>
    </source>
</evidence>
<dbReference type="Pfam" id="PF02811">
    <property type="entry name" value="PHP"/>
    <property type="match status" value="1"/>
</dbReference>
<accession>X0TLH4</accession>
<reference evidence="2" key="1">
    <citation type="journal article" date="2014" name="Front. Microbiol.">
        <title>High frequency of phylogenetically diverse reductive dehalogenase-homologous genes in deep subseafloor sedimentary metagenomes.</title>
        <authorList>
            <person name="Kawai M."/>
            <person name="Futagami T."/>
            <person name="Toyoda A."/>
            <person name="Takaki Y."/>
            <person name="Nishi S."/>
            <person name="Hori S."/>
            <person name="Arai W."/>
            <person name="Tsubouchi T."/>
            <person name="Morono Y."/>
            <person name="Uchiyama I."/>
            <person name="Ito T."/>
            <person name="Fujiyama A."/>
            <person name="Inagaki F."/>
            <person name="Takami H."/>
        </authorList>
    </citation>
    <scope>NUCLEOTIDE SEQUENCE</scope>
    <source>
        <strain evidence="2">Expedition CK06-06</strain>
    </source>
</reference>
<dbReference type="SUPFAM" id="SSF89550">
    <property type="entry name" value="PHP domain-like"/>
    <property type="match status" value="1"/>
</dbReference>
<gene>
    <name evidence="2" type="ORF">S01H1_31960</name>
</gene>
<dbReference type="InterPro" id="IPR004013">
    <property type="entry name" value="PHP_dom"/>
</dbReference>
<protein>
    <recommendedName>
        <fullName evidence="1">PHP domain-containing protein</fullName>
    </recommendedName>
</protein>
<organism evidence="2">
    <name type="scientific">marine sediment metagenome</name>
    <dbReference type="NCBI Taxonomy" id="412755"/>
    <lineage>
        <taxon>unclassified sequences</taxon>
        <taxon>metagenomes</taxon>
        <taxon>ecological metagenomes</taxon>
    </lineage>
</organism>
<proteinExistence type="predicted"/>
<feature type="domain" description="PHP" evidence="1">
    <location>
        <begin position="4"/>
        <end position="42"/>
    </location>
</feature>
<sequence>MIIDLHTHTRFGSNCSYLDPGELARRAKETGLDGVCITEHDLCWEGEAIEALSREYGVLVLGG</sequence>
<dbReference type="GO" id="GO:0003824">
    <property type="term" value="F:catalytic activity"/>
    <property type="evidence" value="ECO:0007669"/>
    <property type="project" value="InterPro"/>
</dbReference>